<gene>
    <name evidence="11" type="ORF">ENK44_07920</name>
</gene>
<dbReference type="InterPro" id="IPR036631">
    <property type="entry name" value="MGMT_N_sf"/>
</dbReference>
<evidence type="ECO:0000256" key="4">
    <source>
        <dbReference type="ARBA" id="ARBA00022679"/>
    </source>
</evidence>
<feature type="active site" description="Nucleophile; methyl group acceptor" evidence="8">
    <location>
        <position position="121"/>
    </location>
</feature>
<dbReference type="CDD" id="cd06445">
    <property type="entry name" value="ATase"/>
    <property type="match status" value="1"/>
</dbReference>
<evidence type="ECO:0000256" key="1">
    <source>
        <dbReference type="ARBA" id="ARBA00001286"/>
    </source>
</evidence>
<dbReference type="InterPro" id="IPR014048">
    <property type="entry name" value="MethylDNA_cys_MeTrfase_DNA-bd"/>
</dbReference>
<dbReference type="GO" id="GO:0003908">
    <property type="term" value="F:methylated-DNA-[protein]-cysteine S-methyltransferase activity"/>
    <property type="evidence" value="ECO:0007669"/>
    <property type="project" value="UniProtKB-UniRule"/>
</dbReference>
<evidence type="ECO:0000256" key="6">
    <source>
        <dbReference type="ARBA" id="ARBA00023204"/>
    </source>
</evidence>
<protein>
    <recommendedName>
        <fullName evidence="8">Methylated-DNA--protein-cysteine methyltransferase</fullName>
        <ecNumber evidence="8">2.1.1.63</ecNumber>
    </recommendedName>
    <alternativeName>
        <fullName evidence="8">6-O-methylguanine-DNA methyltransferase</fullName>
        <shortName evidence="8">MGMT</shortName>
    </alternativeName>
    <alternativeName>
        <fullName evidence="8">O-6-methylguanine-DNA-alkyltransferase</fullName>
    </alternativeName>
</protein>
<dbReference type="Gene3D" id="1.10.10.10">
    <property type="entry name" value="Winged helix-like DNA-binding domain superfamily/Winged helix DNA-binding domain"/>
    <property type="match status" value="1"/>
</dbReference>
<feature type="domain" description="Methylated-DNA-[protein]-cysteine S-methyltransferase DNA binding" evidence="9">
    <location>
        <begin position="70"/>
        <end position="150"/>
    </location>
</feature>
<evidence type="ECO:0000259" key="9">
    <source>
        <dbReference type="Pfam" id="PF01035"/>
    </source>
</evidence>
<dbReference type="Gene3D" id="3.30.160.70">
    <property type="entry name" value="Methylated DNA-protein cysteine methyltransferase domain"/>
    <property type="match status" value="1"/>
</dbReference>
<dbReference type="InterPro" id="IPR036388">
    <property type="entry name" value="WH-like_DNA-bd_sf"/>
</dbReference>
<dbReference type="PANTHER" id="PTHR10815:SF13">
    <property type="entry name" value="METHYLATED-DNA--PROTEIN-CYSTEINE METHYLTRANSFERASE"/>
    <property type="match status" value="1"/>
</dbReference>
<accession>A0A7V4WUX3</accession>
<evidence type="ECO:0000259" key="10">
    <source>
        <dbReference type="Pfam" id="PF02870"/>
    </source>
</evidence>
<reference evidence="11" key="1">
    <citation type="journal article" date="2020" name="mSystems">
        <title>Genome- and Community-Level Interaction Insights into Carbon Utilization and Element Cycling Functions of Hydrothermarchaeota in Hydrothermal Sediment.</title>
        <authorList>
            <person name="Zhou Z."/>
            <person name="Liu Y."/>
            <person name="Xu W."/>
            <person name="Pan J."/>
            <person name="Luo Z.H."/>
            <person name="Li M."/>
        </authorList>
    </citation>
    <scope>NUCLEOTIDE SEQUENCE [LARGE SCALE GENOMIC DNA]</scope>
    <source>
        <strain evidence="11">HyVt-577</strain>
    </source>
</reference>
<comment type="catalytic activity">
    <reaction evidence="1 8">
        <text>a 4-O-methyl-thymidine in DNA + L-cysteinyl-[protein] = a thymidine in DNA + S-methyl-L-cysteinyl-[protein]</text>
        <dbReference type="Rhea" id="RHEA:53428"/>
        <dbReference type="Rhea" id="RHEA-COMP:10131"/>
        <dbReference type="Rhea" id="RHEA-COMP:10132"/>
        <dbReference type="Rhea" id="RHEA-COMP:13555"/>
        <dbReference type="Rhea" id="RHEA-COMP:13556"/>
        <dbReference type="ChEBI" id="CHEBI:29950"/>
        <dbReference type="ChEBI" id="CHEBI:82612"/>
        <dbReference type="ChEBI" id="CHEBI:137386"/>
        <dbReference type="ChEBI" id="CHEBI:137387"/>
        <dbReference type="EC" id="2.1.1.63"/>
    </reaction>
</comment>
<keyword evidence="4 8" id="KW-0808">Transferase</keyword>
<comment type="miscellaneous">
    <text evidence="8">This enzyme catalyzes only one turnover and therefore is not strictly catalytic. According to one definition, an enzyme is a biocatalyst that acts repeatedly and over many reaction cycles.</text>
</comment>
<evidence type="ECO:0000256" key="5">
    <source>
        <dbReference type="ARBA" id="ARBA00022763"/>
    </source>
</evidence>
<comment type="subcellular location">
    <subcellularLocation>
        <location evidence="8">Cytoplasm</location>
    </subcellularLocation>
</comment>
<dbReference type="HAMAP" id="MF_00772">
    <property type="entry name" value="OGT"/>
    <property type="match status" value="1"/>
</dbReference>
<keyword evidence="3 8" id="KW-0489">Methyltransferase</keyword>
<feature type="domain" description="Methylguanine DNA methyltransferase ribonuclease-like" evidence="10">
    <location>
        <begin position="4"/>
        <end position="65"/>
    </location>
</feature>
<dbReference type="Pfam" id="PF01035">
    <property type="entry name" value="DNA_binding_1"/>
    <property type="match status" value="1"/>
</dbReference>
<dbReference type="SUPFAM" id="SSF46767">
    <property type="entry name" value="Methylated DNA-protein cysteine methyltransferase, C-terminal domain"/>
    <property type="match status" value="1"/>
</dbReference>
<dbReference type="EMBL" id="DRQG01000073">
    <property type="protein sequence ID" value="HGY55610.1"/>
    <property type="molecule type" value="Genomic_DNA"/>
</dbReference>
<evidence type="ECO:0000256" key="2">
    <source>
        <dbReference type="ARBA" id="ARBA00022490"/>
    </source>
</evidence>
<comment type="catalytic activity">
    <reaction evidence="7 8">
        <text>a 6-O-methyl-2'-deoxyguanosine in DNA + L-cysteinyl-[protein] = S-methyl-L-cysteinyl-[protein] + a 2'-deoxyguanosine in DNA</text>
        <dbReference type="Rhea" id="RHEA:24000"/>
        <dbReference type="Rhea" id="RHEA-COMP:10131"/>
        <dbReference type="Rhea" id="RHEA-COMP:10132"/>
        <dbReference type="Rhea" id="RHEA-COMP:11367"/>
        <dbReference type="Rhea" id="RHEA-COMP:11368"/>
        <dbReference type="ChEBI" id="CHEBI:29950"/>
        <dbReference type="ChEBI" id="CHEBI:82612"/>
        <dbReference type="ChEBI" id="CHEBI:85445"/>
        <dbReference type="ChEBI" id="CHEBI:85448"/>
        <dbReference type="EC" id="2.1.1.63"/>
    </reaction>
</comment>
<dbReference type="Pfam" id="PF02870">
    <property type="entry name" value="Methyltransf_1N"/>
    <property type="match status" value="1"/>
</dbReference>
<dbReference type="PANTHER" id="PTHR10815">
    <property type="entry name" value="METHYLATED-DNA--PROTEIN-CYSTEINE METHYLTRANSFERASE"/>
    <property type="match status" value="1"/>
</dbReference>
<dbReference type="NCBIfam" id="TIGR00589">
    <property type="entry name" value="ogt"/>
    <property type="match status" value="1"/>
</dbReference>
<dbReference type="InterPro" id="IPR023546">
    <property type="entry name" value="MGMT"/>
</dbReference>
<organism evidence="11">
    <name type="scientific">Caldithrix abyssi</name>
    <dbReference type="NCBI Taxonomy" id="187145"/>
    <lineage>
        <taxon>Bacteria</taxon>
        <taxon>Pseudomonadati</taxon>
        <taxon>Calditrichota</taxon>
        <taxon>Calditrichia</taxon>
        <taxon>Calditrichales</taxon>
        <taxon>Calditrichaceae</taxon>
        <taxon>Caldithrix</taxon>
    </lineage>
</organism>
<dbReference type="Proteomes" id="UP000885779">
    <property type="component" value="Unassembled WGS sequence"/>
</dbReference>
<dbReference type="EC" id="2.1.1.63" evidence="8"/>
<comment type="caution">
    <text evidence="11">The sequence shown here is derived from an EMBL/GenBank/DDBJ whole genome shotgun (WGS) entry which is preliminary data.</text>
</comment>
<keyword evidence="6 8" id="KW-0234">DNA repair</keyword>
<evidence type="ECO:0000256" key="7">
    <source>
        <dbReference type="ARBA" id="ARBA00049348"/>
    </source>
</evidence>
<evidence type="ECO:0000256" key="3">
    <source>
        <dbReference type="ARBA" id="ARBA00022603"/>
    </source>
</evidence>
<comment type="similarity">
    <text evidence="8">Belongs to the MGMT family.</text>
</comment>
<evidence type="ECO:0000256" key="8">
    <source>
        <dbReference type="HAMAP-Rule" id="MF_00772"/>
    </source>
</evidence>
<dbReference type="PROSITE" id="PS00374">
    <property type="entry name" value="MGMT"/>
    <property type="match status" value="1"/>
</dbReference>
<dbReference type="FunFam" id="1.10.10.10:FF:000337">
    <property type="entry name" value="Methylated-DNA--protein-cysteine methyltransferase"/>
    <property type="match status" value="1"/>
</dbReference>
<name>A0A7V4WUX3_CALAY</name>
<sequence length="155" mass="16893">MVFCIIDSPVGKLRLSADDGAVTSILFVDEPVKNAATDDALLTEAADQLHAYFEGKLRRFDLPLRAEGTEFQKKVWQALRTIPYGQTASYLDIAKAIGNQKAVRAVGLANGKNPLTIVVPCHRVIGANGKLVGYGGGLWRKEWLLRHEGALLSFS</sequence>
<evidence type="ECO:0000313" key="11">
    <source>
        <dbReference type="EMBL" id="HGY55610.1"/>
    </source>
</evidence>
<dbReference type="SUPFAM" id="SSF53155">
    <property type="entry name" value="Methylated DNA-protein cysteine methyltransferase domain"/>
    <property type="match status" value="1"/>
</dbReference>
<dbReference type="GO" id="GO:0005737">
    <property type="term" value="C:cytoplasm"/>
    <property type="evidence" value="ECO:0007669"/>
    <property type="project" value="UniProtKB-SubCell"/>
</dbReference>
<proteinExistence type="inferred from homology"/>
<dbReference type="GO" id="GO:0032259">
    <property type="term" value="P:methylation"/>
    <property type="evidence" value="ECO:0007669"/>
    <property type="project" value="UniProtKB-KW"/>
</dbReference>
<dbReference type="GO" id="GO:0006307">
    <property type="term" value="P:DNA alkylation repair"/>
    <property type="evidence" value="ECO:0007669"/>
    <property type="project" value="UniProtKB-UniRule"/>
</dbReference>
<dbReference type="InterPro" id="IPR001497">
    <property type="entry name" value="MethylDNA_cys_MeTrfase_AS"/>
</dbReference>
<keyword evidence="5 8" id="KW-0227">DNA damage</keyword>
<keyword evidence="2 8" id="KW-0963">Cytoplasm</keyword>
<dbReference type="InterPro" id="IPR036217">
    <property type="entry name" value="MethylDNA_cys_MeTrfase_DNAb"/>
</dbReference>
<dbReference type="InterPro" id="IPR008332">
    <property type="entry name" value="MethylG_MeTrfase_N"/>
</dbReference>
<comment type="function">
    <text evidence="8">Involved in the cellular defense against the biological effects of O6-methylguanine (O6-MeG) and O4-methylthymine (O4-MeT) in DNA. Repairs the methylated nucleobase in DNA by stoichiometrically transferring the methyl group to a cysteine residue in the enzyme. This is a suicide reaction: the enzyme is irreversibly inactivated.</text>
</comment>
<dbReference type="AlphaFoldDB" id="A0A7V4WUX3"/>